<dbReference type="PANTHER" id="PTHR38926">
    <property type="entry name" value="F-BOX DOMAIN CONTAINING PROTEIN, EXPRESSED"/>
    <property type="match status" value="1"/>
</dbReference>
<dbReference type="SUPFAM" id="SSF52047">
    <property type="entry name" value="RNI-like"/>
    <property type="match status" value="1"/>
</dbReference>
<reference evidence="1 2" key="1">
    <citation type="submission" date="2018-06" db="EMBL/GenBank/DDBJ databases">
        <title>A transcriptomic atlas of mushroom development highlights an independent origin of complex multicellularity.</title>
        <authorList>
            <consortium name="DOE Joint Genome Institute"/>
            <person name="Krizsan K."/>
            <person name="Almasi E."/>
            <person name="Merenyi Z."/>
            <person name="Sahu N."/>
            <person name="Viragh M."/>
            <person name="Koszo T."/>
            <person name="Mondo S."/>
            <person name="Kiss B."/>
            <person name="Balint B."/>
            <person name="Kues U."/>
            <person name="Barry K."/>
            <person name="Hegedus J.C."/>
            <person name="Henrissat B."/>
            <person name="Johnson J."/>
            <person name="Lipzen A."/>
            <person name="Ohm R."/>
            <person name="Nagy I."/>
            <person name="Pangilinan J."/>
            <person name="Yan J."/>
            <person name="Xiong Y."/>
            <person name="Grigoriev I.V."/>
            <person name="Hibbett D.S."/>
            <person name="Nagy L.G."/>
        </authorList>
    </citation>
    <scope>NUCLEOTIDE SEQUENCE [LARGE SCALE GENOMIC DNA]</scope>
    <source>
        <strain evidence="1 2">SZMC22713</strain>
    </source>
</reference>
<dbReference type="OrthoDB" id="3172239at2759"/>
<keyword evidence="2" id="KW-1185">Reference proteome</keyword>
<dbReference type="Gene3D" id="3.80.10.10">
    <property type="entry name" value="Ribonuclease Inhibitor"/>
    <property type="match status" value="1"/>
</dbReference>
<dbReference type="InterPro" id="IPR032675">
    <property type="entry name" value="LRR_dom_sf"/>
</dbReference>
<dbReference type="STRING" id="50990.A0A4Y7PR57"/>
<protein>
    <submittedName>
        <fullName evidence="1">Uncharacterized protein</fullName>
    </submittedName>
</protein>
<proteinExistence type="predicted"/>
<dbReference type="Gene3D" id="1.20.1280.50">
    <property type="match status" value="1"/>
</dbReference>
<sequence>MNVVHLSSPGNPVGLSLHDKERARKALDDQLAFHTTSILQLNAQRNELTTASSLPVEILCSIFQLIATASPPVRLDQLPSPKIFGQICQDRYKWTIVTQVCRRWRKAAFSFPRLWNYVNTSDIELASRCLKRSASAPLEVAIRSGEWDISMSSYKHFHDRFIKNLSRLVKLTLVFDGHNSRLLDSFVKPASRLTTLTLCAPDPGDIVHISPKFFSFSNQLPKLRNLTLSFVSIPWVSPLIRGLTNLALIDVPITAQPDHIVLINILKHCPCLEVLRLARSGPKNIPENQHARAMVETPQLKEFIMVLDARDCMNFIAHLKVPLLSKLQLAFRTGPVLDFKPFASKFPPLNFHPHRSSGKLGITITLSMTGVSVVVSEITETGVESRGDVTLVWGPFPYATNVVVCSLLAKMLPLSAVAHAHLICPGFDPTLRLDELLNTFPSLTSLTFEAENPASDEHLLKELCSALIPLSDTTHGVDCRCPQLKTLDLCLAMPKDRKGTMELFENFLMRRANNGMKLKELVVRDRTGFSTDERMMLEKVVEKFVWVRHINLIGVREAPNFQKVATQYYDM</sequence>
<dbReference type="AlphaFoldDB" id="A0A4Y7PR57"/>
<dbReference type="PANTHER" id="PTHR38926:SF5">
    <property type="entry name" value="F-BOX AND LEUCINE-RICH REPEAT PROTEIN 6"/>
    <property type="match status" value="1"/>
</dbReference>
<evidence type="ECO:0000313" key="2">
    <source>
        <dbReference type="Proteomes" id="UP000294933"/>
    </source>
</evidence>
<dbReference type="VEuPathDB" id="FungiDB:BD410DRAFT_794107"/>
<gene>
    <name evidence="1" type="ORF">BD410DRAFT_794107</name>
</gene>
<dbReference type="EMBL" id="ML170218">
    <property type="protein sequence ID" value="TDL17645.1"/>
    <property type="molecule type" value="Genomic_DNA"/>
</dbReference>
<name>A0A4Y7PR57_9AGAM</name>
<organism evidence="1 2">
    <name type="scientific">Rickenella mellea</name>
    <dbReference type="NCBI Taxonomy" id="50990"/>
    <lineage>
        <taxon>Eukaryota</taxon>
        <taxon>Fungi</taxon>
        <taxon>Dikarya</taxon>
        <taxon>Basidiomycota</taxon>
        <taxon>Agaricomycotina</taxon>
        <taxon>Agaricomycetes</taxon>
        <taxon>Hymenochaetales</taxon>
        <taxon>Rickenellaceae</taxon>
        <taxon>Rickenella</taxon>
    </lineage>
</organism>
<accession>A0A4Y7PR57</accession>
<evidence type="ECO:0000313" key="1">
    <source>
        <dbReference type="EMBL" id="TDL17645.1"/>
    </source>
</evidence>
<dbReference type="Proteomes" id="UP000294933">
    <property type="component" value="Unassembled WGS sequence"/>
</dbReference>